<comment type="caution">
    <text evidence="1">The sequence shown here is derived from an EMBL/GenBank/DDBJ whole genome shotgun (WGS) entry which is preliminary data.</text>
</comment>
<organism evidence="1 2">
    <name type="scientific">[Candida] jaroonii</name>
    <dbReference type="NCBI Taxonomy" id="467808"/>
    <lineage>
        <taxon>Eukaryota</taxon>
        <taxon>Fungi</taxon>
        <taxon>Dikarya</taxon>
        <taxon>Ascomycota</taxon>
        <taxon>Saccharomycotina</taxon>
        <taxon>Pichiomycetes</taxon>
        <taxon>Debaryomycetaceae</taxon>
        <taxon>Yamadazyma</taxon>
    </lineage>
</organism>
<dbReference type="EMBL" id="CALSDN010000006">
    <property type="protein sequence ID" value="CAH6721653.1"/>
    <property type="molecule type" value="Genomic_DNA"/>
</dbReference>
<protein>
    <submittedName>
        <fullName evidence="1">Uncharacterized protein</fullName>
    </submittedName>
</protein>
<evidence type="ECO:0000313" key="1">
    <source>
        <dbReference type="EMBL" id="CAH6721653.1"/>
    </source>
</evidence>
<dbReference type="Proteomes" id="UP001152531">
    <property type="component" value="Unassembled WGS sequence"/>
</dbReference>
<keyword evidence="2" id="KW-1185">Reference proteome</keyword>
<name>A0ACA9YA09_9ASCO</name>
<gene>
    <name evidence="1" type="ORF">CLIB1444_06S07052</name>
</gene>
<evidence type="ECO:0000313" key="2">
    <source>
        <dbReference type="Proteomes" id="UP001152531"/>
    </source>
</evidence>
<sequence>MLKFLPLIPIIVLSYIGAFQYLICPRIDSLQSPTSIDFFNTVSNTYLNSNCKVIDEINHENINSIIDNLEFRYKIFIKPRINYFTYFVVPKIKLHLQIYAAKVQLWYYQTLPYVNQFKMVVCQKFYEFKLFVINSSFYRTYVNIYVNIVYNYVEEFFGKFLQSTDIVNKKNFLMSEFKSLYHRKIKKVKPNIDVSNVVDIANDILNEESDDEEPITIRLTSTIYEVMSTGLPIENEINQLINNFEQQINRTIDLALINISNEINPKINFTIERIRPELTENFKFIQKENYNFYKKSHELISKIDKDLSNLKESGIDSYTEVVSRQDMRDVIADCRQFNEDQFNKIEGIINESFESLINEYLSIIQETINILESFAESSFTNFSNELTQVIKDSKDETFNWQSWKKFNNLKNLLFDKRDFIFDQSHYLKNKQYDKLTDSDFSNWLKFLSEITMHINFLHQDNNEYLQLIRAKANISYQLREAEEARLKEAKAGEIEEPVEQEFSILPVDEPVEEPVEEEFSILPVDEAKEQDVSILPVDEPVETAAEQEVEEAGEEEVEQEVEEVEEEEYEEEEYEEEEEEEEYDDIAIPSDGEIDDIEVDTDVDIDPED</sequence>
<reference evidence="1" key="1">
    <citation type="submission" date="2022-06" db="EMBL/GenBank/DDBJ databases">
        <authorList>
            <person name="Legras J.-L."/>
            <person name="Devillers H."/>
            <person name="Grondin C."/>
        </authorList>
    </citation>
    <scope>NUCLEOTIDE SEQUENCE</scope>
    <source>
        <strain evidence="1">CLIB 1444</strain>
    </source>
</reference>
<accession>A0ACA9YA09</accession>
<proteinExistence type="predicted"/>